<dbReference type="CDD" id="cd02419">
    <property type="entry name" value="Peptidase_C39C"/>
    <property type="match status" value="1"/>
</dbReference>
<dbReference type="InterPro" id="IPR017871">
    <property type="entry name" value="ABC_transporter-like_CS"/>
</dbReference>
<keyword evidence="2" id="KW-0813">Transport</keyword>
<feature type="compositionally biased region" description="Basic and acidic residues" evidence="9">
    <location>
        <begin position="751"/>
        <end position="774"/>
    </location>
</feature>
<dbReference type="CDD" id="cd18567">
    <property type="entry name" value="ABC_6TM_CvaB_RaxB_like"/>
    <property type="match status" value="1"/>
</dbReference>
<dbReference type="InterPro" id="IPR011527">
    <property type="entry name" value="ABC1_TM_dom"/>
</dbReference>
<keyword evidence="6 14" id="KW-0067">ATP-binding</keyword>
<accession>A0A840SIZ4</accession>
<feature type="domain" description="Peptidase C39" evidence="13">
    <location>
        <begin position="19"/>
        <end position="138"/>
    </location>
</feature>
<feature type="domain" description="ABC transporter" evidence="11">
    <location>
        <begin position="484"/>
        <end position="717"/>
    </location>
</feature>
<protein>
    <submittedName>
        <fullName evidence="14">ATP-binding cassette subfamily B protein RaxB</fullName>
    </submittedName>
</protein>
<evidence type="ECO:0000256" key="5">
    <source>
        <dbReference type="ARBA" id="ARBA00022741"/>
    </source>
</evidence>
<comment type="caution">
    <text evidence="14">The sequence shown here is derived from an EMBL/GenBank/DDBJ whole genome shotgun (WGS) entry which is preliminary data.</text>
</comment>
<sequence>MSLANLQFGWSRRLPVLLQSEAAECSLVSLAMIATYHGRHTDPAALRRMHGFSLKGATLRDVIGVADRIGLAARPIRLELEELGMLRTPCILHWDLNHFVVLKSVGRGTVTIHDPAEGLRRLSLADVSRHFTGVALELTPTGGFEPEAAPPRVRIRALLGHVTGMRRALGHLLLLAFGIEVFALLAPLFLGLTVDHAIVSADRGLLATLAIAFGLLLLLQVGTTTLRGWLLMTLGASLKVQSRTNLFSHLLALPAGYFETRHTGDVMSRFDSQETILKALTTDLVVAILDGVMCLVTLAVMLWLAPMLTAVALVGAAFYGLLRWAFYMPLRQASSEHIIWAARRDSHFLETMRGVRTIKLFNGQRDRRAHWLGLLVETTNRHLATQRLNLLFKTVNALLLGVLGIAIIYLGARAILAGTFSIGLLIAFIAYKEMFLRRVSTLIDTVVDLRMLGLHAERLADIALTAPEPQSPPRAVRMREGVAIEARDLSFRYGPGERLVLDGLSFRIGSGESVAIAGPSGCGKTTLLKLLAGLLEPSAGMILVNGEPLARLGPEAWRTMIGVVLQDDSLFAGSIADNIAFFAPDADLERIEACARAAAVHDDIATMPMGYGTLIGDMGTALSGGQKQRVLLARALYRRPGALLLDEATSHLDVARENAVNQSLKSMRLTRIVVAHRPQTILAAERVITLEGGRITSDERRGNDGDDEHPDQDHRLSGDRGADADRYGSGDMDLNRTHRLLLRSEPAGPRADGHRDPSQRAHEPVLGEHRRDAAPRPNRAR</sequence>
<dbReference type="InterPro" id="IPR027417">
    <property type="entry name" value="P-loop_NTPase"/>
</dbReference>
<dbReference type="InterPro" id="IPR003439">
    <property type="entry name" value="ABC_transporter-like_ATP-bd"/>
</dbReference>
<dbReference type="Pfam" id="PF00664">
    <property type="entry name" value="ABC_membrane"/>
    <property type="match status" value="1"/>
</dbReference>
<gene>
    <name evidence="14" type="ORF">HNP73_000835</name>
</gene>
<dbReference type="Proteomes" id="UP000549457">
    <property type="component" value="Unassembled WGS sequence"/>
</dbReference>
<dbReference type="Pfam" id="PF03412">
    <property type="entry name" value="Peptidase_C39"/>
    <property type="match status" value="1"/>
</dbReference>
<dbReference type="FunFam" id="3.40.50.300:FF:000299">
    <property type="entry name" value="ABC transporter ATP-binding protein/permease"/>
    <property type="match status" value="1"/>
</dbReference>
<dbReference type="SUPFAM" id="SSF52540">
    <property type="entry name" value="P-loop containing nucleoside triphosphate hydrolases"/>
    <property type="match status" value="1"/>
</dbReference>
<dbReference type="InterPro" id="IPR036640">
    <property type="entry name" value="ABC1_TM_sf"/>
</dbReference>
<dbReference type="PANTHER" id="PTHR24221:SF606">
    <property type="entry name" value="COLICIN V SECRETION-PROCESSING ATP-BINDING PROTEIN"/>
    <property type="match status" value="1"/>
</dbReference>
<feature type="transmembrane region" description="Helical" evidence="10">
    <location>
        <begin position="414"/>
        <end position="431"/>
    </location>
</feature>
<keyword evidence="7 10" id="KW-1133">Transmembrane helix</keyword>
<feature type="domain" description="ABC transmembrane type-1" evidence="12">
    <location>
        <begin position="172"/>
        <end position="451"/>
    </location>
</feature>
<dbReference type="PROSITE" id="PS00211">
    <property type="entry name" value="ABC_TRANSPORTER_1"/>
    <property type="match status" value="1"/>
</dbReference>
<dbReference type="PROSITE" id="PS50990">
    <property type="entry name" value="PEPTIDASE_C39"/>
    <property type="match status" value="1"/>
</dbReference>
<evidence type="ECO:0000313" key="15">
    <source>
        <dbReference type="Proteomes" id="UP000549457"/>
    </source>
</evidence>
<evidence type="ECO:0000256" key="7">
    <source>
        <dbReference type="ARBA" id="ARBA00022989"/>
    </source>
</evidence>
<dbReference type="GO" id="GO:0034040">
    <property type="term" value="F:ATPase-coupled lipid transmembrane transporter activity"/>
    <property type="evidence" value="ECO:0007669"/>
    <property type="project" value="TreeGrafter"/>
</dbReference>
<feature type="transmembrane region" description="Helical" evidence="10">
    <location>
        <begin position="204"/>
        <end position="222"/>
    </location>
</feature>
<proteinExistence type="predicted"/>
<comment type="subcellular location">
    <subcellularLocation>
        <location evidence="1">Cell membrane</location>
        <topology evidence="1">Multi-pass membrane protein</topology>
    </subcellularLocation>
</comment>
<feature type="compositionally biased region" description="Basic and acidic residues" evidence="9">
    <location>
        <begin position="711"/>
        <end position="736"/>
    </location>
</feature>
<dbReference type="EMBL" id="JACHFM010000001">
    <property type="protein sequence ID" value="MBB5220914.1"/>
    <property type="molecule type" value="Genomic_DNA"/>
</dbReference>
<dbReference type="RefSeq" id="WP_246399506.1">
    <property type="nucleotide sequence ID" value="NZ_JACHFM010000001.1"/>
</dbReference>
<feature type="transmembrane region" description="Helical" evidence="10">
    <location>
        <begin position="310"/>
        <end position="330"/>
    </location>
</feature>
<evidence type="ECO:0000256" key="1">
    <source>
        <dbReference type="ARBA" id="ARBA00004651"/>
    </source>
</evidence>
<evidence type="ECO:0000256" key="8">
    <source>
        <dbReference type="ARBA" id="ARBA00023136"/>
    </source>
</evidence>
<evidence type="ECO:0000259" key="12">
    <source>
        <dbReference type="PROSITE" id="PS50929"/>
    </source>
</evidence>
<name>A0A840SIZ4_9RHOB</name>
<dbReference type="InterPro" id="IPR039421">
    <property type="entry name" value="Type_1_exporter"/>
</dbReference>
<dbReference type="InterPro" id="IPR005074">
    <property type="entry name" value="Peptidase_C39"/>
</dbReference>
<dbReference type="GO" id="GO:0016887">
    <property type="term" value="F:ATP hydrolysis activity"/>
    <property type="evidence" value="ECO:0007669"/>
    <property type="project" value="InterPro"/>
</dbReference>
<feature type="region of interest" description="Disordered" evidence="9">
    <location>
        <begin position="694"/>
        <end position="781"/>
    </location>
</feature>
<feature type="transmembrane region" description="Helical" evidence="10">
    <location>
        <begin position="390"/>
        <end position="408"/>
    </location>
</feature>
<keyword evidence="3" id="KW-1003">Cell membrane</keyword>
<evidence type="ECO:0000256" key="3">
    <source>
        <dbReference type="ARBA" id="ARBA00022475"/>
    </source>
</evidence>
<dbReference type="PANTHER" id="PTHR24221">
    <property type="entry name" value="ATP-BINDING CASSETTE SUB-FAMILY B"/>
    <property type="match status" value="1"/>
</dbReference>
<keyword evidence="5" id="KW-0547">Nucleotide-binding</keyword>
<reference evidence="14 15" key="1">
    <citation type="submission" date="2020-08" db="EMBL/GenBank/DDBJ databases">
        <title>Genomic Encyclopedia of Type Strains, Phase IV (KMG-IV): sequencing the most valuable type-strain genomes for metagenomic binning, comparative biology and taxonomic classification.</title>
        <authorList>
            <person name="Goeker M."/>
        </authorList>
    </citation>
    <scope>NUCLEOTIDE SEQUENCE [LARGE SCALE GENOMIC DNA]</scope>
    <source>
        <strain evidence="14 15">DSM 101730</strain>
    </source>
</reference>
<keyword evidence="4 10" id="KW-0812">Transmembrane</keyword>
<keyword evidence="15" id="KW-1185">Reference proteome</keyword>
<evidence type="ECO:0000259" key="11">
    <source>
        <dbReference type="PROSITE" id="PS50893"/>
    </source>
</evidence>
<dbReference type="PROSITE" id="PS50929">
    <property type="entry name" value="ABC_TM1F"/>
    <property type="match status" value="1"/>
</dbReference>
<evidence type="ECO:0000256" key="9">
    <source>
        <dbReference type="SAM" id="MobiDB-lite"/>
    </source>
</evidence>
<evidence type="ECO:0000256" key="10">
    <source>
        <dbReference type="SAM" id="Phobius"/>
    </source>
</evidence>
<evidence type="ECO:0000256" key="4">
    <source>
        <dbReference type="ARBA" id="ARBA00022692"/>
    </source>
</evidence>
<dbReference type="GO" id="GO:0008234">
    <property type="term" value="F:cysteine-type peptidase activity"/>
    <property type="evidence" value="ECO:0007669"/>
    <property type="project" value="InterPro"/>
</dbReference>
<dbReference type="SMART" id="SM00382">
    <property type="entry name" value="AAA"/>
    <property type="match status" value="1"/>
</dbReference>
<dbReference type="PROSITE" id="PS50893">
    <property type="entry name" value="ABC_TRANSPORTER_2"/>
    <property type="match status" value="1"/>
</dbReference>
<dbReference type="InterPro" id="IPR033838">
    <property type="entry name" value="CvaB_peptidase"/>
</dbReference>
<organism evidence="14 15">
    <name type="scientific">Amaricoccus macauensis</name>
    <dbReference type="NCBI Taxonomy" id="57001"/>
    <lineage>
        <taxon>Bacteria</taxon>
        <taxon>Pseudomonadati</taxon>
        <taxon>Pseudomonadota</taxon>
        <taxon>Alphaproteobacteria</taxon>
        <taxon>Rhodobacterales</taxon>
        <taxon>Paracoccaceae</taxon>
        <taxon>Amaricoccus</taxon>
    </lineage>
</organism>
<dbReference type="GO" id="GO:0140359">
    <property type="term" value="F:ABC-type transporter activity"/>
    <property type="evidence" value="ECO:0007669"/>
    <property type="project" value="InterPro"/>
</dbReference>
<dbReference type="Gene3D" id="3.90.70.10">
    <property type="entry name" value="Cysteine proteinases"/>
    <property type="match status" value="1"/>
</dbReference>
<evidence type="ECO:0000259" key="13">
    <source>
        <dbReference type="PROSITE" id="PS50990"/>
    </source>
</evidence>
<dbReference type="AlphaFoldDB" id="A0A840SIZ4"/>
<dbReference type="GO" id="GO:0006508">
    <property type="term" value="P:proteolysis"/>
    <property type="evidence" value="ECO:0007669"/>
    <property type="project" value="InterPro"/>
</dbReference>
<evidence type="ECO:0000256" key="6">
    <source>
        <dbReference type="ARBA" id="ARBA00022840"/>
    </source>
</evidence>
<dbReference type="Gene3D" id="1.20.1560.10">
    <property type="entry name" value="ABC transporter type 1, transmembrane domain"/>
    <property type="match status" value="1"/>
</dbReference>
<keyword evidence="8 10" id="KW-0472">Membrane</keyword>
<dbReference type="SUPFAM" id="SSF90123">
    <property type="entry name" value="ABC transporter transmembrane region"/>
    <property type="match status" value="1"/>
</dbReference>
<evidence type="ECO:0000313" key="14">
    <source>
        <dbReference type="EMBL" id="MBB5220914.1"/>
    </source>
</evidence>
<feature type="transmembrane region" description="Helical" evidence="10">
    <location>
        <begin position="172"/>
        <end position="192"/>
    </location>
</feature>
<dbReference type="Pfam" id="PF00005">
    <property type="entry name" value="ABC_tran"/>
    <property type="match status" value="1"/>
</dbReference>
<dbReference type="Gene3D" id="3.40.50.300">
    <property type="entry name" value="P-loop containing nucleotide triphosphate hydrolases"/>
    <property type="match status" value="1"/>
</dbReference>
<evidence type="ECO:0000256" key="2">
    <source>
        <dbReference type="ARBA" id="ARBA00022448"/>
    </source>
</evidence>
<dbReference type="GO" id="GO:0005886">
    <property type="term" value="C:plasma membrane"/>
    <property type="evidence" value="ECO:0007669"/>
    <property type="project" value="UniProtKB-SubCell"/>
</dbReference>
<dbReference type="GO" id="GO:0005524">
    <property type="term" value="F:ATP binding"/>
    <property type="evidence" value="ECO:0007669"/>
    <property type="project" value="UniProtKB-KW"/>
</dbReference>
<dbReference type="InterPro" id="IPR003593">
    <property type="entry name" value="AAA+_ATPase"/>
</dbReference>